<evidence type="ECO:0000256" key="1">
    <source>
        <dbReference type="SAM" id="Phobius"/>
    </source>
</evidence>
<dbReference type="PANTHER" id="PTHR30441">
    <property type="entry name" value="DUF748 DOMAIN-CONTAINING PROTEIN"/>
    <property type="match status" value="1"/>
</dbReference>
<dbReference type="InterPro" id="IPR025263">
    <property type="entry name" value="YhdP_central"/>
</dbReference>
<dbReference type="Pfam" id="PF13116">
    <property type="entry name" value="YhdP"/>
    <property type="match status" value="1"/>
</dbReference>
<sequence length="1100" mass="119813">MGRMIRLHLNILKMAGLVAAMVIFAGAGFFCCVRIALTGTQAAHFLLSRFQAATDVTVSFSSAELTWPSFMRMKLILHHVAANAPGGVQKRVRVPSAELTIDLSHALVGTFYIENALFESPDFFIGGRSDSRARPVTSAGPAVSSWLRPMIGRVECMHGRIFAVDPLQEQKKAAVVISDVQMLAEELTFSGIRAFEARGVFVQDSHAAPIKIVGSYAKKLYEGDASSFNLEMQGKDIPLGAVQRLASPFHPPFSLAQGFADLSIEARGATDEWTAKTNVRLRSATLGHNAFTSQVAIDKAELDVHLVRERDSLTILGRQLSLPGITMSLSVAVHELTGSDPQLKIEVPHADIELDRLFPLLPLKLLSNEDREHLVRAGLKGHAVIQGLSWTGPYSQLNPKSSVLGRLKLRANLDKVSGFLPGVGLPITNATGEIKLGEDDVYFKGISFALGNSPIVLNGGISQVRSSPKLDLFLSVKAEAQDFQPLVQNMTGVERAAAYLEHLSELSGGLSVTLSLKGPLAKPEAKGVVALDNFECKVAWLPAPLKKVTGKVRFRSTGIAVPEIKGTLGTSPFVIRGNYTDQAVDGSLEINIQGSDLKRIEGFPKACNITGGVLCKALVKGSPVEINYQASLDLKAAALSVGQVIEKKAGIPLRVEAAGSKDAAGLKVDDLSIAADKMRISGRGALRSDGRTNLSIHLPPRGIPSEALIPLLNPSLELQGGGRLEGDMAVSSQQFLSHLLVEGNALLSHLTLKLPGMHKRVEGLQGSIKHRPNSHQFVMERAKVGNSLLSGSLSITDFENPRVEVILESPYFETNDFTAPPGYVHKMTWGQYIRTNPVIRFLARSRGAAFIKITKGKIGDRFFEDFRANLEGSGGLIRVTSWQSQFADGILRGTGLFDIQMNTTKPFSVEFQGDGLRMEKTMRSDPGWLKVSGNVTLEGRLDWKLGPSSDKRGMYKTGKIEVRMKDGVINRFDILSKLFSLVNLGSFLRGRLPDVIGQGLPFHHLSWNMEVFDNKWKVSDLRMLSDAARVDASGMYFAGQERIDFRMDVSPLVGFDAIFSGLFGNLLTRDGKLLTTTFRIRGLYSSPDVRLEPFENLRPE</sequence>
<dbReference type="PANTHER" id="PTHR30441:SF8">
    <property type="entry name" value="DUF748 DOMAIN-CONTAINING PROTEIN"/>
    <property type="match status" value="1"/>
</dbReference>
<accession>A0A7C4ESK9</accession>
<keyword evidence="1" id="KW-1133">Transmembrane helix</keyword>
<evidence type="ECO:0000313" key="3">
    <source>
        <dbReference type="EMBL" id="HGH60170.1"/>
    </source>
</evidence>
<name>A0A7C4ESK9_9BACT</name>
<feature type="transmembrane region" description="Helical" evidence="1">
    <location>
        <begin position="12"/>
        <end position="37"/>
    </location>
</feature>
<keyword evidence="1" id="KW-0472">Membrane</keyword>
<comment type="caution">
    <text evidence="3">The sequence shown here is derived from an EMBL/GenBank/DDBJ whole genome shotgun (WGS) entry which is preliminary data.</text>
</comment>
<proteinExistence type="predicted"/>
<feature type="domain" description="YhdP central" evidence="2">
    <location>
        <begin position="252"/>
        <end position="1053"/>
    </location>
</feature>
<organism evidence="3">
    <name type="scientific">Desulfomonile tiedjei</name>
    <dbReference type="NCBI Taxonomy" id="2358"/>
    <lineage>
        <taxon>Bacteria</taxon>
        <taxon>Pseudomonadati</taxon>
        <taxon>Thermodesulfobacteriota</taxon>
        <taxon>Desulfomonilia</taxon>
        <taxon>Desulfomonilales</taxon>
        <taxon>Desulfomonilaceae</taxon>
        <taxon>Desulfomonile</taxon>
    </lineage>
</organism>
<protein>
    <recommendedName>
        <fullName evidence="2">YhdP central domain-containing protein</fullName>
    </recommendedName>
</protein>
<evidence type="ECO:0000259" key="2">
    <source>
        <dbReference type="Pfam" id="PF13116"/>
    </source>
</evidence>
<dbReference type="EMBL" id="DTGT01000083">
    <property type="protein sequence ID" value="HGH60170.1"/>
    <property type="molecule type" value="Genomic_DNA"/>
</dbReference>
<dbReference type="AlphaFoldDB" id="A0A7C4ESK9"/>
<reference evidence="3" key="1">
    <citation type="journal article" date="2020" name="mSystems">
        <title>Genome- and Community-Level Interaction Insights into Carbon Utilization and Element Cycling Functions of Hydrothermarchaeota in Hydrothermal Sediment.</title>
        <authorList>
            <person name="Zhou Z."/>
            <person name="Liu Y."/>
            <person name="Xu W."/>
            <person name="Pan J."/>
            <person name="Luo Z.H."/>
            <person name="Li M."/>
        </authorList>
    </citation>
    <scope>NUCLEOTIDE SEQUENCE [LARGE SCALE GENOMIC DNA]</scope>
    <source>
        <strain evidence="3">SpSt-769</strain>
    </source>
</reference>
<dbReference type="GO" id="GO:0090313">
    <property type="term" value="P:regulation of protein targeting to membrane"/>
    <property type="evidence" value="ECO:0007669"/>
    <property type="project" value="TreeGrafter"/>
</dbReference>
<dbReference type="GO" id="GO:0005886">
    <property type="term" value="C:plasma membrane"/>
    <property type="evidence" value="ECO:0007669"/>
    <property type="project" value="TreeGrafter"/>
</dbReference>
<keyword evidence="1" id="KW-0812">Transmembrane</keyword>
<dbReference type="InterPro" id="IPR052894">
    <property type="entry name" value="AsmA-related"/>
</dbReference>
<gene>
    <name evidence="3" type="ORF">ENV54_02590</name>
</gene>